<dbReference type="InterPro" id="IPR029063">
    <property type="entry name" value="SAM-dependent_MTases_sf"/>
</dbReference>
<dbReference type="Pfam" id="PF13649">
    <property type="entry name" value="Methyltransf_25"/>
    <property type="match status" value="1"/>
</dbReference>
<evidence type="ECO:0000259" key="1">
    <source>
        <dbReference type="Pfam" id="PF13649"/>
    </source>
</evidence>
<name>A0A101RK57_9ACTN</name>
<evidence type="ECO:0000313" key="2">
    <source>
        <dbReference type="EMBL" id="KUN55474.1"/>
    </source>
</evidence>
<dbReference type="AlphaFoldDB" id="A0A101RK57"/>
<dbReference type="STRING" id="58343.AQJ46_49460"/>
<proteinExistence type="predicted"/>
<protein>
    <submittedName>
        <fullName evidence="2">Methyltransferase</fullName>
    </submittedName>
</protein>
<organism evidence="2 3">
    <name type="scientific">Streptomyces canus</name>
    <dbReference type="NCBI Taxonomy" id="58343"/>
    <lineage>
        <taxon>Bacteria</taxon>
        <taxon>Bacillati</taxon>
        <taxon>Actinomycetota</taxon>
        <taxon>Actinomycetes</taxon>
        <taxon>Kitasatosporales</taxon>
        <taxon>Streptomycetaceae</taxon>
        <taxon>Streptomyces</taxon>
        <taxon>Streptomyces aurantiacus group</taxon>
    </lineage>
</organism>
<reference evidence="2 3" key="1">
    <citation type="submission" date="2015-10" db="EMBL/GenBank/DDBJ databases">
        <title>Draft genome sequence of Streptomyces canus DSM 40017, type strain for the species Streptomyces canus.</title>
        <authorList>
            <person name="Ruckert C."/>
            <person name="Winkler A."/>
            <person name="Kalinowski J."/>
            <person name="Kampfer P."/>
            <person name="Glaeser S."/>
        </authorList>
    </citation>
    <scope>NUCLEOTIDE SEQUENCE [LARGE SCALE GENOMIC DNA]</scope>
    <source>
        <strain evidence="2 3">DSM 40017</strain>
    </source>
</reference>
<accession>A0A101RK57</accession>
<evidence type="ECO:0000313" key="3">
    <source>
        <dbReference type="Proteomes" id="UP000053669"/>
    </source>
</evidence>
<gene>
    <name evidence="2" type="ORF">AQJ46_49460</name>
</gene>
<dbReference type="CDD" id="cd02440">
    <property type="entry name" value="AdoMet_MTases"/>
    <property type="match status" value="1"/>
</dbReference>
<dbReference type="InterPro" id="IPR041698">
    <property type="entry name" value="Methyltransf_25"/>
</dbReference>
<comment type="caution">
    <text evidence="2">The sequence shown here is derived from an EMBL/GenBank/DDBJ whole genome shotgun (WGS) entry which is preliminary data.</text>
</comment>
<dbReference type="RefSeq" id="WP_059211931.1">
    <property type="nucleotide sequence ID" value="NZ_KQ948689.1"/>
</dbReference>
<keyword evidence="2" id="KW-0808">Transferase</keyword>
<feature type="domain" description="Methyltransferase" evidence="1">
    <location>
        <begin position="42"/>
        <end position="144"/>
    </location>
</feature>
<dbReference type="Proteomes" id="UP000053669">
    <property type="component" value="Unassembled WGS sequence"/>
</dbReference>
<sequence>MDWSAWHDQYDAADSWMARRLRTVQAHVRAALSDAPAGGLKVINLCAGEGRDLLDVLAEHPRRGDVRARLVELDPRNTAVALERAGRAGLHQVEVVTDDASLIDHYEDMTPADLVLICGVFGNITDADIEHTIAACNQLCKTGGTVIWTRHRAEPDRVPLICEWFEGQGFEPLWLSAPDTGFGVGVHRFVGAPQPLRRSIRLFEFVGYDVLRQAVAAESLGPNDPTPHDQRAAPGI</sequence>
<dbReference type="Gene3D" id="3.40.50.150">
    <property type="entry name" value="Vaccinia Virus protein VP39"/>
    <property type="match status" value="1"/>
</dbReference>
<dbReference type="GO" id="GO:0008168">
    <property type="term" value="F:methyltransferase activity"/>
    <property type="evidence" value="ECO:0007669"/>
    <property type="project" value="UniProtKB-KW"/>
</dbReference>
<dbReference type="GO" id="GO:0032259">
    <property type="term" value="P:methylation"/>
    <property type="evidence" value="ECO:0007669"/>
    <property type="project" value="UniProtKB-KW"/>
</dbReference>
<dbReference type="SUPFAM" id="SSF53335">
    <property type="entry name" value="S-adenosyl-L-methionine-dependent methyltransferases"/>
    <property type="match status" value="1"/>
</dbReference>
<dbReference type="EMBL" id="LMWU01000081">
    <property type="protein sequence ID" value="KUN55474.1"/>
    <property type="molecule type" value="Genomic_DNA"/>
</dbReference>
<keyword evidence="2" id="KW-0489">Methyltransferase</keyword>